<dbReference type="InterPro" id="IPR046796">
    <property type="entry name" value="Transposase_32_dom"/>
</dbReference>
<keyword evidence="4" id="KW-1185">Reference proteome</keyword>
<feature type="compositionally biased region" description="Acidic residues" evidence="1">
    <location>
        <begin position="276"/>
        <end position="291"/>
    </location>
</feature>
<evidence type="ECO:0000259" key="2">
    <source>
        <dbReference type="Pfam" id="PF20167"/>
    </source>
</evidence>
<feature type="compositionally biased region" description="Low complexity" evidence="1">
    <location>
        <begin position="319"/>
        <end position="339"/>
    </location>
</feature>
<protein>
    <recommendedName>
        <fullName evidence="2">Putative plant transposon protein domain-containing protein</fullName>
    </recommendedName>
</protein>
<accession>A0A444XNP5</accession>
<gene>
    <name evidence="3" type="ORF">Ahy_B09g097126</name>
</gene>
<dbReference type="EMBL" id="SDMP01000019">
    <property type="protein sequence ID" value="RYQ91236.1"/>
    <property type="molecule type" value="Genomic_DNA"/>
</dbReference>
<evidence type="ECO:0000313" key="3">
    <source>
        <dbReference type="EMBL" id="RYQ91236.1"/>
    </source>
</evidence>
<feature type="region of interest" description="Disordered" evidence="1">
    <location>
        <begin position="302"/>
        <end position="342"/>
    </location>
</feature>
<feature type="domain" description="Putative plant transposon protein" evidence="2">
    <location>
        <begin position="99"/>
        <end position="275"/>
    </location>
</feature>
<dbReference type="Proteomes" id="UP000289738">
    <property type="component" value="Chromosome B09"/>
</dbReference>
<feature type="region of interest" description="Disordered" evidence="1">
    <location>
        <begin position="1"/>
        <end position="33"/>
    </location>
</feature>
<feature type="compositionally biased region" description="Acidic residues" evidence="1">
    <location>
        <begin position="394"/>
        <end position="404"/>
    </location>
</feature>
<evidence type="ECO:0000256" key="1">
    <source>
        <dbReference type="SAM" id="MobiDB-lite"/>
    </source>
</evidence>
<name>A0A444XNP5_ARAHY</name>
<organism evidence="3 4">
    <name type="scientific">Arachis hypogaea</name>
    <name type="common">Peanut</name>
    <dbReference type="NCBI Taxonomy" id="3818"/>
    <lineage>
        <taxon>Eukaryota</taxon>
        <taxon>Viridiplantae</taxon>
        <taxon>Streptophyta</taxon>
        <taxon>Embryophyta</taxon>
        <taxon>Tracheophyta</taxon>
        <taxon>Spermatophyta</taxon>
        <taxon>Magnoliopsida</taxon>
        <taxon>eudicotyledons</taxon>
        <taxon>Gunneridae</taxon>
        <taxon>Pentapetalae</taxon>
        <taxon>rosids</taxon>
        <taxon>fabids</taxon>
        <taxon>Fabales</taxon>
        <taxon>Fabaceae</taxon>
        <taxon>Papilionoideae</taxon>
        <taxon>50 kb inversion clade</taxon>
        <taxon>dalbergioids sensu lato</taxon>
        <taxon>Dalbergieae</taxon>
        <taxon>Pterocarpus clade</taxon>
        <taxon>Arachis</taxon>
    </lineage>
</organism>
<comment type="caution">
    <text evidence="3">The sequence shown here is derived from an EMBL/GenBank/DDBJ whole genome shotgun (WGS) entry which is preliminary data.</text>
</comment>
<proteinExistence type="predicted"/>
<feature type="compositionally biased region" description="Basic residues" evidence="1">
    <location>
        <begin position="410"/>
        <end position="420"/>
    </location>
</feature>
<feature type="region of interest" description="Disordered" evidence="1">
    <location>
        <begin position="384"/>
        <end position="420"/>
    </location>
</feature>
<dbReference type="AlphaFoldDB" id="A0A444XNP5"/>
<dbReference type="Pfam" id="PF20167">
    <property type="entry name" value="Transposase_32"/>
    <property type="match status" value="1"/>
</dbReference>
<reference evidence="3 4" key="1">
    <citation type="submission" date="2019-01" db="EMBL/GenBank/DDBJ databases">
        <title>Sequencing of cultivated peanut Arachis hypogaea provides insights into genome evolution and oil improvement.</title>
        <authorList>
            <person name="Chen X."/>
        </authorList>
    </citation>
    <scope>NUCLEOTIDE SEQUENCE [LARGE SCALE GENOMIC DNA]</scope>
    <source>
        <strain evidence="4">cv. Fuhuasheng</strain>
        <tissue evidence="3">Leaves</tissue>
    </source>
</reference>
<sequence length="443" mass="50455">MSDKGKAIATTSKKRKRSKASTPSPYASYAKNPLNDVDKENQLLPSTDPTKFSNLYCELRFPKYQKTNLNIEKKLVLPNDVRRAINTRILELGLDFVDKDLGRINTSWVKEFYFNFFCITLNSVHLRGREILITEAAIGEALLCRPRTGDTSAYQQAGIAIHCMTFDYEALKRVIATPDAPWVMDSGNKKPKGMLFTYLTREARTWQQIFAHYILPTTHFLEISMDMLVLIGCVMEGKEVDYPQLIRQSMWRTHIRGLLPFPTLVTSMIELADVPWEDDDVTPPPPNDDDKEVTIPWGGWVHEKPPPRRCSHARAVVEAAQPSSSTPAAGPSSASAAVAPLPPPPAPEPTYLLVQQLFRFVECSKRRIMRRLNRIDEVFISQGIELPPLPDSPASDEQDQEEEHIEERLSRRHPQRHRPPQRFSSLLRTHNQYHTTATVRCDC</sequence>
<evidence type="ECO:0000313" key="4">
    <source>
        <dbReference type="Proteomes" id="UP000289738"/>
    </source>
</evidence>
<feature type="region of interest" description="Disordered" evidence="1">
    <location>
        <begin position="276"/>
        <end position="295"/>
    </location>
</feature>